<dbReference type="EMBL" id="JAUDUY010000001">
    <property type="protein sequence ID" value="MDM9630054.1"/>
    <property type="molecule type" value="Genomic_DNA"/>
</dbReference>
<name>A0ABT7WB47_9FLAO</name>
<evidence type="ECO:0000313" key="1">
    <source>
        <dbReference type="EMBL" id="MDM9630054.1"/>
    </source>
</evidence>
<organism evidence="1 2">
    <name type="scientific">Robiginitalea aurantiaca</name>
    <dbReference type="NCBI Taxonomy" id="3056915"/>
    <lineage>
        <taxon>Bacteria</taxon>
        <taxon>Pseudomonadati</taxon>
        <taxon>Bacteroidota</taxon>
        <taxon>Flavobacteriia</taxon>
        <taxon>Flavobacteriales</taxon>
        <taxon>Flavobacteriaceae</taxon>
        <taxon>Robiginitalea</taxon>
    </lineage>
</organism>
<sequence>MRTLIIIFLLSPFMFYAQQEREVSLLEDKNLIEVVYFHDNGTISQTGTYDLNGLLHGKWESFDESGNKVAMGSYNFGKKDGKWFFWNNEILREVDYNANTIAAVREWQDGEKLALNNK</sequence>
<comment type="caution">
    <text evidence="1">The sequence shown here is derived from an EMBL/GenBank/DDBJ whole genome shotgun (WGS) entry which is preliminary data.</text>
</comment>
<protein>
    <submittedName>
        <fullName evidence="1">Nicotinic acid mononucleotide adenyltransferase</fullName>
    </submittedName>
</protein>
<dbReference type="SUPFAM" id="SSF82185">
    <property type="entry name" value="Histone H3 K4-specific methyltransferase SET7/9 N-terminal domain"/>
    <property type="match status" value="1"/>
</dbReference>
<dbReference type="Gene3D" id="3.90.930.1">
    <property type="match status" value="1"/>
</dbReference>
<dbReference type="Proteomes" id="UP001174839">
    <property type="component" value="Unassembled WGS sequence"/>
</dbReference>
<keyword evidence="2" id="KW-1185">Reference proteome</keyword>
<reference evidence="1" key="1">
    <citation type="submission" date="2023-06" db="EMBL/GenBank/DDBJ databases">
        <title>Robiginitalea aurantiacus sp. nov. and Algoriphagus sediminis sp. nov., isolated from coastal sediment.</title>
        <authorList>
            <person name="Zhou Z.Y."/>
            <person name="An J."/>
            <person name="Jia Y.W."/>
            <person name="Du Z.J."/>
        </authorList>
    </citation>
    <scope>NUCLEOTIDE SEQUENCE</scope>
    <source>
        <strain evidence="1">M39</strain>
    </source>
</reference>
<dbReference type="RefSeq" id="WP_289723419.1">
    <property type="nucleotide sequence ID" value="NZ_JAUDUY010000001.1"/>
</dbReference>
<evidence type="ECO:0000313" key="2">
    <source>
        <dbReference type="Proteomes" id="UP001174839"/>
    </source>
</evidence>
<gene>
    <name evidence="1" type="ORF">QU605_01130</name>
</gene>
<accession>A0ABT7WB47</accession>
<proteinExistence type="predicted"/>